<dbReference type="AlphaFoldDB" id="A0A5B1CPZ5"/>
<dbReference type="SUPFAM" id="SSF51658">
    <property type="entry name" value="Xylose isomerase-like"/>
    <property type="match status" value="1"/>
</dbReference>
<keyword evidence="3" id="KW-1185">Reference proteome</keyword>
<dbReference type="GO" id="GO:0050114">
    <property type="term" value="F:myo-inosose-2 dehydratase activity"/>
    <property type="evidence" value="ECO:0007669"/>
    <property type="project" value="UniProtKB-EC"/>
</dbReference>
<organism evidence="2 3">
    <name type="scientific">Rubripirellula obstinata</name>
    <dbReference type="NCBI Taxonomy" id="406547"/>
    <lineage>
        <taxon>Bacteria</taxon>
        <taxon>Pseudomonadati</taxon>
        <taxon>Planctomycetota</taxon>
        <taxon>Planctomycetia</taxon>
        <taxon>Pirellulales</taxon>
        <taxon>Pirellulaceae</taxon>
        <taxon>Rubripirellula</taxon>
    </lineage>
</organism>
<dbReference type="Pfam" id="PF01261">
    <property type="entry name" value="AP_endonuc_2"/>
    <property type="match status" value="1"/>
</dbReference>
<dbReference type="Gene3D" id="3.20.20.150">
    <property type="entry name" value="Divalent-metal-dependent TIM barrel enzymes"/>
    <property type="match status" value="1"/>
</dbReference>
<dbReference type="PANTHER" id="PTHR12110:SF41">
    <property type="entry name" value="INOSOSE DEHYDRATASE"/>
    <property type="match status" value="1"/>
</dbReference>
<accession>A0A5B1CPZ5</accession>
<gene>
    <name evidence="2" type="primary">iolE_2</name>
    <name evidence="2" type="ORF">LF1_50260</name>
</gene>
<proteinExistence type="predicted"/>
<reference evidence="2 3" key="1">
    <citation type="submission" date="2019-08" db="EMBL/GenBank/DDBJ databases">
        <title>Deep-cultivation of Planctomycetes and their phenomic and genomic characterization uncovers novel biology.</title>
        <authorList>
            <person name="Wiegand S."/>
            <person name="Jogler M."/>
            <person name="Boedeker C."/>
            <person name="Pinto D."/>
            <person name="Vollmers J."/>
            <person name="Rivas-Marin E."/>
            <person name="Kohn T."/>
            <person name="Peeters S.H."/>
            <person name="Heuer A."/>
            <person name="Rast P."/>
            <person name="Oberbeckmann S."/>
            <person name="Bunk B."/>
            <person name="Jeske O."/>
            <person name="Meyerdierks A."/>
            <person name="Storesund J.E."/>
            <person name="Kallscheuer N."/>
            <person name="Luecker S."/>
            <person name="Lage O.M."/>
            <person name="Pohl T."/>
            <person name="Merkel B.J."/>
            <person name="Hornburger P."/>
            <person name="Mueller R.-W."/>
            <person name="Bruemmer F."/>
            <person name="Labrenz M."/>
            <person name="Spormann A.M."/>
            <person name="Op Den Camp H."/>
            <person name="Overmann J."/>
            <person name="Amann R."/>
            <person name="Jetten M.S.M."/>
            <person name="Mascher T."/>
            <person name="Medema M.H."/>
            <person name="Devos D.P."/>
            <person name="Kaster A.-K."/>
            <person name="Ovreas L."/>
            <person name="Rohde M."/>
            <person name="Galperin M.Y."/>
            <person name="Jogler C."/>
        </authorList>
    </citation>
    <scope>NUCLEOTIDE SEQUENCE [LARGE SCALE GENOMIC DNA]</scope>
    <source>
        <strain evidence="2 3">LF1</strain>
    </source>
</reference>
<dbReference type="EC" id="4.2.1.44" evidence="2"/>
<sequence length="295" mass="32537">MTALGAAAGGATASISVPNWLHAMDPDNRYRQQIGIQLYTLRNEIKQDVKATLKAVAEAGFYQVEPYGFPNCRPMIEAASEFGLKLNSSHFNSDSIVNNDTGDDDAFDTVLEKANDVGLSHLVIPYLPDTFRTSLDDYKRVCENCNRAAEKAKDAGIQLSYHNHAFEFKPIGKEEDAEPNCGYEIMINEFSPDMKFEVDVFWVVVGGEDPAELINRLGSRVSQLHLKDLNKATKLPSYDGVSVDAFEEIGDGIIDMEPIIEAAEKAGVEHCHIEQDQSPDALASVQQSIAYLKSM</sequence>
<evidence type="ECO:0000259" key="1">
    <source>
        <dbReference type="Pfam" id="PF01261"/>
    </source>
</evidence>
<dbReference type="InterPro" id="IPR013022">
    <property type="entry name" value="Xyl_isomerase-like_TIM-brl"/>
</dbReference>
<name>A0A5B1CPZ5_9BACT</name>
<dbReference type="Proteomes" id="UP000322699">
    <property type="component" value="Unassembled WGS sequence"/>
</dbReference>
<dbReference type="EMBL" id="VRLW01000001">
    <property type="protein sequence ID" value="KAA1262462.1"/>
    <property type="molecule type" value="Genomic_DNA"/>
</dbReference>
<dbReference type="InterPro" id="IPR036237">
    <property type="entry name" value="Xyl_isomerase-like_sf"/>
</dbReference>
<evidence type="ECO:0000313" key="2">
    <source>
        <dbReference type="EMBL" id="KAA1262462.1"/>
    </source>
</evidence>
<comment type="caution">
    <text evidence="2">The sequence shown here is derived from an EMBL/GenBank/DDBJ whole genome shotgun (WGS) entry which is preliminary data.</text>
</comment>
<dbReference type="InterPro" id="IPR050312">
    <property type="entry name" value="IolE/XylAMocC-like"/>
</dbReference>
<feature type="domain" description="Xylose isomerase-like TIM barrel" evidence="1">
    <location>
        <begin position="53"/>
        <end position="294"/>
    </location>
</feature>
<protein>
    <submittedName>
        <fullName evidence="2">Inosose dehydratase</fullName>
        <ecNumber evidence="2">4.2.1.44</ecNumber>
    </submittedName>
</protein>
<dbReference type="PANTHER" id="PTHR12110">
    <property type="entry name" value="HYDROXYPYRUVATE ISOMERASE"/>
    <property type="match status" value="1"/>
</dbReference>
<evidence type="ECO:0000313" key="3">
    <source>
        <dbReference type="Proteomes" id="UP000322699"/>
    </source>
</evidence>
<keyword evidence="2" id="KW-0456">Lyase</keyword>